<proteinExistence type="predicted"/>
<name>A0ABV3QED3_9GAMM</name>
<sequence>MSLPAMAGMSVTIRASRRATRFAKISLHSSTLGMFLRKCWKRSHNFAFLLDSQAKIP</sequence>
<gene>
    <name evidence="1" type="ORF">ABQJ54_10540</name>
</gene>
<dbReference type="Proteomes" id="UP001556220">
    <property type="component" value="Unassembled WGS sequence"/>
</dbReference>
<dbReference type="RefSeq" id="WP_367854246.1">
    <property type="nucleotide sequence ID" value="NZ_JBFOHK010000002.1"/>
</dbReference>
<accession>A0ABV3QED3</accession>
<dbReference type="EMBL" id="JBFOHK010000002">
    <property type="protein sequence ID" value="MEW9572191.1"/>
    <property type="molecule type" value="Genomic_DNA"/>
</dbReference>
<organism evidence="1 2">
    <name type="scientific">Rhodanobacter lycopersici</name>
    <dbReference type="NCBI Taxonomy" id="3162487"/>
    <lineage>
        <taxon>Bacteria</taxon>
        <taxon>Pseudomonadati</taxon>
        <taxon>Pseudomonadota</taxon>
        <taxon>Gammaproteobacteria</taxon>
        <taxon>Lysobacterales</taxon>
        <taxon>Rhodanobacteraceae</taxon>
        <taxon>Rhodanobacter</taxon>
    </lineage>
</organism>
<keyword evidence="2" id="KW-1185">Reference proteome</keyword>
<comment type="caution">
    <text evidence="1">The sequence shown here is derived from an EMBL/GenBank/DDBJ whole genome shotgun (WGS) entry which is preliminary data.</text>
</comment>
<protein>
    <submittedName>
        <fullName evidence="1">Uncharacterized protein</fullName>
    </submittedName>
</protein>
<reference evidence="1 2" key="1">
    <citation type="submission" date="2024-06" db="EMBL/GenBank/DDBJ databases">
        <authorList>
            <person name="Woo H."/>
        </authorList>
    </citation>
    <scope>NUCLEOTIDE SEQUENCE [LARGE SCALE GENOMIC DNA]</scope>
    <source>
        <strain evidence="1 2">Si-c</strain>
    </source>
</reference>
<evidence type="ECO:0000313" key="1">
    <source>
        <dbReference type="EMBL" id="MEW9572191.1"/>
    </source>
</evidence>
<evidence type="ECO:0000313" key="2">
    <source>
        <dbReference type="Proteomes" id="UP001556220"/>
    </source>
</evidence>